<evidence type="ECO:0000313" key="2">
    <source>
        <dbReference type="EMBL" id="CAG6742081.1"/>
    </source>
</evidence>
<keyword evidence="1" id="KW-0732">Signal</keyword>
<dbReference type="EMBL" id="HBUF01432048">
    <property type="protein sequence ID" value="CAG6742079.1"/>
    <property type="molecule type" value="Transcribed_RNA"/>
</dbReference>
<dbReference type="EMBL" id="HBUF01074587">
    <property type="protein sequence ID" value="CAG6630732.1"/>
    <property type="molecule type" value="Transcribed_RNA"/>
</dbReference>
<protein>
    <submittedName>
        <fullName evidence="2">Uncharacterized protein</fullName>
    </submittedName>
</protein>
<dbReference type="EMBL" id="HBUF01074588">
    <property type="protein sequence ID" value="CAG6630734.1"/>
    <property type="molecule type" value="Transcribed_RNA"/>
</dbReference>
<organism evidence="2">
    <name type="scientific">Cacopsylla melanoneura</name>
    <dbReference type="NCBI Taxonomy" id="428564"/>
    <lineage>
        <taxon>Eukaryota</taxon>
        <taxon>Metazoa</taxon>
        <taxon>Ecdysozoa</taxon>
        <taxon>Arthropoda</taxon>
        <taxon>Hexapoda</taxon>
        <taxon>Insecta</taxon>
        <taxon>Pterygota</taxon>
        <taxon>Neoptera</taxon>
        <taxon>Paraneoptera</taxon>
        <taxon>Hemiptera</taxon>
        <taxon>Sternorrhyncha</taxon>
        <taxon>Psylloidea</taxon>
        <taxon>Psyllidae</taxon>
        <taxon>Psyllinae</taxon>
        <taxon>Cacopsylla</taxon>
    </lineage>
</organism>
<feature type="signal peptide" evidence="1">
    <location>
        <begin position="1"/>
        <end position="29"/>
    </location>
</feature>
<evidence type="ECO:0000256" key="1">
    <source>
        <dbReference type="SAM" id="SignalP"/>
    </source>
</evidence>
<dbReference type="EMBL" id="HBUF01590563">
    <property type="protein sequence ID" value="CAG6773230.1"/>
    <property type="molecule type" value="Transcribed_RNA"/>
</dbReference>
<dbReference type="AlphaFoldDB" id="A0A8D8Z916"/>
<proteinExistence type="predicted"/>
<dbReference type="EMBL" id="HBUF01432049">
    <property type="protein sequence ID" value="CAG6742081.1"/>
    <property type="molecule type" value="Transcribed_RNA"/>
</dbReference>
<feature type="chain" id="PRO_5036262660" evidence="1">
    <location>
        <begin position="30"/>
        <end position="101"/>
    </location>
</feature>
<name>A0A8D8Z916_9HEMI</name>
<sequence>MPTKMTSSPLTLSQCLSLFLSFSLKMASGKTTEPLTDSHVIRAMKSYVDVGSTFPSVVDFFLHLKNETENDTEPHATSKPLPQKLIQMYQIARLVNLGVIK</sequence>
<accession>A0A8D8Z916</accession>
<dbReference type="EMBL" id="HBUF01249408">
    <property type="protein sequence ID" value="CAG6679538.1"/>
    <property type="molecule type" value="Transcribed_RNA"/>
</dbReference>
<reference evidence="2" key="1">
    <citation type="submission" date="2021-05" db="EMBL/GenBank/DDBJ databases">
        <authorList>
            <person name="Alioto T."/>
            <person name="Alioto T."/>
            <person name="Gomez Garrido J."/>
        </authorList>
    </citation>
    <scope>NUCLEOTIDE SEQUENCE</scope>
</reference>